<dbReference type="InterPro" id="IPR037066">
    <property type="entry name" value="Plug_dom_sf"/>
</dbReference>
<accession>A0A9X2P7C8</accession>
<keyword evidence="1" id="KW-0812">Transmembrane</keyword>
<keyword evidence="1" id="KW-1134">Transmembrane beta strand</keyword>
<dbReference type="InterPro" id="IPR012910">
    <property type="entry name" value="Plug_dom"/>
</dbReference>
<dbReference type="SUPFAM" id="SSF56935">
    <property type="entry name" value="Porins"/>
    <property type="match status" value="1"/>
</dbReference>
<dbReference type="AlphaFoldDB" id="A0A9X2P7C8"/>
<evidence type="ECO:0000313" key="4">
    <source>
        <dbReference type="Proteomes" id="UP001142175"/>
    </source>
</evidence>
<dbReference type="Gene3D" id="2.60.40.1930">
    <property type="match status" value="1"/>
</dbReference>
<dbReference type="Gene3D" id="2.170.130.10">
    <property type="entry name" value="TonB-dependent receptor, plug domain"/>
    <property type="match status" value="1"/>
</dbReference>
<dbReference type="RefSeq" id="WP_258422922.1">
    <property type="nucleotide sequence ID" value="NZ_JANSUY010000004.1"/>
</dbReference>
<protein>
    <submittedName>
        <fullName evidence="3">TonB-dependent receptor plug domain-containing protein</fullName>
    </submittedName>
</protein>
<dbReference type="InterPro" id="IPR039426">
    <property type="entry name" value="TonB-dep_rcpt-like"/>
</dbReference>
<keyword evidence="1" id="KW-0813">Transport</keyword>
<keyword evidence="1" id="KW-0998">Cell outer membrane</keyword>
<dbReference type="Proteomes" id="UP001142175">
    <property type="component" value="Unassembled WGS sequence"/>
</dbReference>
<dbReference type="EMBL" id="JANSUY010000004">
    <property type="protein sequence ID" value="MCR9015060.1"/>
    <property type="molecule type" value="Genomic_DNA"/>
</dbReference>
<reference evidence="3" key="1">
    <citation type="submission" date="2022-08" db="EMBL/GenBank/DDBJ databases">
        <authorList>
            <person name="Zhang D."/>
        </authorList>
    </citation>
    <scope>NUCLEOTIDE SEQUENCE</scope>
    <source>
        <strain evidence="3">XJ19-11</strain>
    </source>
</reference>
<comment type="similarity">
    <text evidence="1">Belongs to the TonB-dependent receptor family.</text>
</comment>
<dbReference type="GO" id="GO:0009279">
    <property type="term" value="C:cell outer membrane"/>
    <property type="evidence" value="ECO:0007669"/>
    <property type="project" value="UniProtKB-SubCell"/>
</dbReference>
<gene>
    <name evidence="3" type="ORF">NU887_08430</name>
</gene>
<feature type="domain" description="TonB-dependent receptor plug" evidence="2">
    <location>
        <begin position="716"/>
        <end position="800"/>
    </location>
</feature>
<keyword evidence="3" id="KW-0675">Receptor</keyword>
<dbReference type="PROSITE" id="PS52016">
    <property type="entry name" value="TONB_DEPENDENT_REC_3"/>
    <property type="match status" value="1"/>
</dbReference>
<comment type="subcellular location">
    <subcellularLocation>
        <location evidence="1">Cell outer membrane</location>
        <topology evidence="1">Multi-pass membrane protein</topology>
    </subcellularLocation>
</comment>
<organism evidence="3 4">
    <name type="scientific">Aquiflexum gelatinilyticum</name>
    <dbReference type="NCBI Taxonomy" id="2961943"/>
    <lineage>
        <taxon>Bacteria</taxon>
        <taxon>Pseudomonadati</taxon>
        <taxon>Bacteroidota</taxon>
        <taxon>Cytophagia</taxon>
        <taxon>Cytophagales</taxon>
        <taxon>Cyclobacteriaceae</taxon>
        <taxon>Aquiflexum</taxon>
    </lineage>
</organism>
<evidence type="ECO:0000259" key="2">
    <source>
        <dbReference type="Pfam" id="PF07715"/>
    </source>
</evidence>
<sequence length="899" mass="100206">MSGVKYPLFLLIFPFFYFFPPFQKQSNITELSEKILKMTESYVNDFPEEKVFVHLDKSTYAAGDLIWFSVYVTAGSPDLPSPLSKTVYVDLLDNRGNLLQQRTVKIDEGQGNGDFKLDNFTKEGIYQIKAYSYWSKGFGAESVFETKIEVFEPYNLKFQPSVVFEKTENGNEIQYQAKITAVDRILAPLKNENLEYEFASGGNLIKKGTIKLDENGANTLGLTLPVSASDKVSELILTWNENEEYGIARKFILPFPSGSIDIQFLPEGGDLISGFNNKVAVRAVYPDGSPVQLSGKINLGEEEIDFATNEWGVGAFSFIPKEGQSYLAKITVKDQSFEKTLPQVKLQGINLAVDNTKDLVLNILIQANDFKAISPTGEGLLVVHARGRIGHMQVINLSNGVTGARINKANLAPGINQVTIFEPSGNALAERLAYIPHPERKITLDSSKVVLEPRKKNSWKLSLDGEGFEKGAYSVSVTDSEGFSDSFSSNIISYLKMESELRGNIHAAKYFFGETKDLEGLDLIMLTHGWRRFDWEKVLEGKFENPNFIEQGINITGTIKPKANTKKSVTGGMINVFSKGKEDDFIAVEYNETGKFIIDDLIFSDTTLLTISINDKKMKEFVELDLDDPIAKYDSWEGFKPIVKGFQLNPFLREYLSNAEKRRQASAAFDEMELVDIEEFVIQSRKYEVANDEVTRVYGKGDMTLVPAEIGGFEGYFDIWQLLQGRFPGVQIKPNPMGSPTITIRGAGSLNALSPIFLLDNVPVDAQFLSAISPRDMAAIDVFKDGASLAMFGSAGAGGVIAVYTKRGNGIVDTGEGVFNIRFPGYSTPKEFYMPKYDTETPAKPDYRSTLYWNPKLKMVGNTAKIEFFNNDVVQKFKVVIQGIDQFGRLSYLEMEVGS</sequence>
<comment type="caution">
    <text evidence="3">The sequence shown here is derived from an EMBL/GenBank/DDBJ whole genome shotgun (WGS) entry which is preliminary data.</text>
</comment>
<evidence type="ECO:0000256" key="1">
    <source>
        <dbReference type="PROSITE-ProRule" id="PRU01360"/>
    </source>
</evidence>
<keyword evidence="4" id="KW-1185">Reference proteome</keyword>
<evidence type="ECO:0000313" key="3">
    <source>
        <dbReference type="EMBL" id="MCR9015060.1"/>
    </source>
</evidence>
<name>A0A9X2P7C8_9BACT</name>
<keyword evidence="1" id="KW-0472">Membrane</keyword>
<proteinExistence type="inferred from homology"/>
<dbReference type="Pfam" id="PF07715">
    <property type="entry name" value="Plug"/>
    <property type="match status" value="1"/>
</dbReference>